<organism evidence="6 7">
    <name type="scientific">Sphingomonas populi</name>
    <dbReference type="NCBI Taxonomy" id="2484750"/>
    <lineage>
        <taxon>Bacteria</taxon>
        <taxon>Pseudomonadati</taxon>
        <taxon>Pseudomonadota</taxon>
        <taxon>Alphaproteobacteria</taxon>
        <taxon>Sphingomonadales</taxon>
        <taxon>Sphingomonadaceae</taxon>
        <taxon>Sphingomonas</taxon>
    </lineage>
</organism>
<dbReference type="InterPro" id="IPR006118">
    <property type="entry name" value="Recombinase_CS"/>
</dbReference>
<dbReference type="PROSITE" id="PS00397">
    <property type="entry name" value="RECOMBINASES_1"/>
    <property type="match status" value="1"/>
</dbReference>
<reference evidence="6 7" key="1">
    <citation type="submission" date="2019-02" db="EMBL/GenBank/DDBJ databases">
        <authorList>
            <person name="Li Y."/>
        </authorList>
    </citation>
    <scope>NUCLEOTIDE SEQUENCE [LARGE SCALE GENOMIC DNA]</scope>
    <source>
        <strain evidence="6 7">3-7</strain>
    </source>
</reference>
<feature type="domain" description="Resolvase/invertase-type recombinase catalytic" evidence="5">
    <location>
        <begin position="4"/>
        <end position="43"/>
    </location>
</feature>
<dbReference type="Proteomes" id="UP000292085">
    <property type="component" value="Unassembled WGS sequence"/>
</dbReference>
<dbReference type="AlphaFoldDB" id="A0A4V2DBK1"/>
<feature type="active site" description="O-(5'-phospho-DNA)-serine intermediate" evidence="4">
    <location>
        <position position="12"/>
    </location>
</feature>
<keyword evidence="7" id="KW-1185">Reference proteome</keyword>
<dbReference type="GO" id="GO:0000150">
    <property type="term" value="F:DNA strand exchange activity"/>
    <property type="evidence" value="ECO:0007669"/>
    <property type="project" value="InterPro"/>
</dbReference>
<dbReference type="SUPFAM" id="SSF53041">
    <property type="entry name" value="Resolvase-like"/>
    <property type="match status" value="1"/>
</dbReference>
<keyword evidence="2" id="KW-0238">DNA-binding</keyword>
<evidence type="ECO:0000256" key="3">
    <source>
        <dbReference type="ARBA" id="ARBA00023172"/>
    </source>
</evidence>
<feature type="non-terminal residue" evidence="6">
    <location>
        <position position="43"/>
    </location>
</feature>
<dbReference type="GO" id="GO:0003677">
    <property type="term" value="F:DNA binding"/>
    <property type="evidence" value="ECO:0007669"/>
    <property type="project" value="UniProtKB-KW"/>
</dbReference>
<dbReference type="GO" id="GO:0015074">
    <property type="term" value="P:DNA integration"/>
    <property type="evidence" value="ECO:0007669"/>
    <property type="project" value="UniProtKB-KW"/>
</dbReference>
<evidence type="ECO:0000256" key="2">
    <source>
        <dbReference type="ARBA" id="ARBA00023125"/>
    </source>
</evidence>
<protein>
    <submittedName>
        <fullName evidence="6">Resolvase</fullName>
    </submittedName>
</protein>
<evidence type="ECO:0000256" key="1">
    <source>
        <dbReference type="ARBA" id="ARBA00022908"/>
    </source>
</evidence>
<sequence>MVKAARVYLRVSTEEQDLARQEAIVAGARAAGFYVAAVYREKA</sequence>
<gene>
    <name evidence="6" type="ORF">EWE75_24650</name>
</gene>
<dbReference type="InterPro" id="IPR006119">
    <property type="entry name" value="Resolv_N"/>
</dbReference>
<comment type="caution">
    <text evidence="6">The sequence shown here is derived from an EMBL/GenBank/DDBJ whole genome shotgun (WGS) entry which is preliminary data.</text>
</comment>
<dbReference type="EMBL" id="SGIS01000153">
    <property type="protein sequence ID" value="RZF58268.1"/>
    <property type="molecule type" value="Genomic_DNA"/>
</dbReference>
<dbReference type="PROSITE" id="PS51736">
    <property type="entry name" value="RECOMBINASES_3"/>
    <property type="match status" value="1"/>
</dbReference>
<evidence type="ECO:0000259" key="5">
    <source>
        <dbReference type="PROSITE" id="PS51736"/>
    </source>
</evidence>
<evidence type="ECO:0000313" key="6">
    <source>
        <dbReference type="EMBL" id="RZF58268.1"/>
    </source>
</evidence>
<evidence type="ECO:0000313" key="7">
    <source>
        <dbReference type="Proteomes" id="UP000292085"/>
    </source>
</evidence>
<evidence type="ECO:0000256" key="4">
    <source>
        <dbReference type="PROSITE-ProRule" id="PRU10137"/>
    </source>
</evidence>
<keyword evidence="3" id="KW-0233">DNA recombination</keyword>
<keyword evidence="1" id="KW-0229">DNA integration</keyword>
<proteinExistence type="predicted"/>
<accession>A0A4V2DBK1</accession>
<dbReference type="InterPro" id="IPR036162">
    <property type="entry name" value="Resolvase-like_N_sf"/>
</dbReference>
<name>A0A4V2DBK1_9SPHN</name>